<organism evidence="2">
    <name type="scientific">invertebrate metagenome</name>
    <dbReference type="NCBI Taxonomy" id="1711999"/>
    <lineage>
        <taxon>unclassified sequences</taxon>
        <taxon>metagenomes</taxon>
        <taxon>organismal metagenomes</taxon>
    </lineage>
</organism>
<sequence>MNNIIFSLIGLAGAVFLLVFLTVRWKVPVFLALLAASYLAGISSGSTPDVLVTQITQGFGNTLGDIGLVIVLGTLLGAILEGTGATTAIAWGILRLFRERFPGAALAAIGYVVSIPIYCDSGFVILNSVREHLSRIHRVSPVFLSTVLGCALYATHTLVPPTPGPLAAMTNLQLSGELPRILGLGLFFSLVALVAGFMWAKFYAARYLTAVQTKNTLSPADKPERNDVVTGCFLLSALPVLIPIVLISSVGWVDDDSVLKYLGHPVNALLIGLLCCWPLIRRSGLKGQLSPLLTKGLESGGKIILVVGCGGAFGYVLRDSGMALWLVNQPGVLQWGLFLPFLTAAFIKTAEGSATVALITASVLIDPLLPVLGLDSVNGRLLALFACGGGAMTVAHVNDSFFWVIAEFTGLDTATALKALTVATLIQGVAVLAGVQIVSMMIL</sequence>
<keyword evidence="1" id="KW-0812">Transmembrane</keyword>
<feature type="transmembrane region" description="Helical" evidence="1">
    <location>
        <begin position="337"/>
        <end position="365"/>
    </location>
</feature>
<feature type="transmembrane region" description="Helical" evidence="1">
    <location>
        <begin position="105"/>
        <end position="127"/>
    </location>
</feature>
<gene>
    <name evidence="2" type="primary">ygbN</name>
    <name evidence="2" type="ORF">CI610_02856</name>
</gene>
<dbReference type="PANTHER" id="PTHR30354:SF11">
    <property type="entry name" value="PERMEASE"/>
    <property type="match status" value="1"/>
</dbReference>
<feature type="transmembrane region" description="Helical" evidence="1">
    <location>
        <begin position="417"/>
        <end position="442"/>
    </location>
</feature>
<feature type="transmembrane region" description="Helical" evidence="1">
    <location>
        <begin position="377"/>
        <end position="397"/>
    </location>
</feature>
<dbReference type="AlphaFoldDB" id="A0A2H9T4S8"/>
<reference evidence="2" key="1">
    <citation type="journal article" date="2017" name="Appl. Environ. Microbiol.">
        <title>Molecular characterization of an Endozoicomonas-like organism causing infection in king scallop Pecten maximus L.</title>
        <authorList>
            <person name="Cano I."/>
            <person name="van Aerle R."/>
            <person name="Ross S."/>
            <person name="Verner-Jeffreys D.W."/>
            <person name="Paley R.K."/>
            <person name="Rimmer G."/>
            <person name="Ryder D."/>
            <person name="Hooper P."/>
            <person name="Stone D."/>
            <person name="Feist S.W."/>
        </authorList>
    </citation>
    <scope>NUCLEOTIDE SEQUENCE</scope>
</reference>
<dbReference type="InterPro" id="IPR003474">
    <property type="entry name" value="Glcn_transporter"/>
</dbReference>
<feature type="transmembrane region" description="Helical" evidence="1">
    <location>
        <begin position="228"/>
        <end position="250"/>
    </location>
</feature>
<proteinExistence type="predicted"/>
<evidence type="ECO:0000256" key="1">
    <source>
        <dbReference type="SAM" id="Phobius"/>
    </source>
</evidence>
<dbReference type="PANTHER" id="PTHR30354">
    <property type="entry name" value="GNT FAMILY GLUCONATE TRANSPORTER"/>
    <property type="match status" value="1"/>
</dbReference>
<feature type="transmembrane region" description="Helical" evidence="1">
    <location>
        <begin position="300"/>
        <end position="317"/>
    </location>
</feature>
<keyword evidence="1" id="KW-0472">Membrane</keyword>
<comment type="caution">
    <text evidence="2">The sequence shown here is derived from an EMBL/GenBank/DDBJ whole genome shotgun (WGS) entry which is preliminary data.</text>
</comment>
<dbReference type="EMBL" id="NSIT01000230">
    <property type="protein sequence ID" value="PJE78211.1"/>
    <property type="molecule type" value="Genomic_DNA"/>
</dbReference>
<feature type="transmembrane region" description="Helical" evidence="1">
    <location>
        <begin position="68"/>
        <end position="93"/>
    </location>
</feature>
<feature type="transmembrane region" description="Helical" evidence="1">
    <location>
        <begin position="29"/>
        <end position="47"/>
    </location>
</feature>
<keyword evidence="1" id="KW-1133">Transmembrane helix</keyword>
<protein>
    <submittedName>
        <fullName evidence="2">Inner membrane permease YgbN</fullName>
    </submittedName>
</protein>
<accession>A0A2H9T4S8</accession>
<dbReference type="Pfam" id="PF02447">
    <property type="entry name" value="GntP_permease"/>
    <property type="match status" value="1"/>
</dbReference>
<feature type="transmembrane region" description="Helical" evidence="1">
    <location>
        <begin position="5"/>
        <end position="23"/>
    </location>
</feature>
<name>A0A2H9T4S8_9ZZZZ</name>
<dbReference type="GO" id="GO:0005886">
    <property type="term" value="C:plasma membrane"/>
    <property type="evidence" value="ECO:0007669"/>
    <property type="project" value="TreeGrafter"/>
</dbReference>
<feature type="transmembrane region" description="Helical" evidence="1">
    <location>
        <begin position="179"/>
        <end position="200"/>
    </location>
</feature>
<dbReference type="GO" id="GO:0015128">
    <property type="term" value="F:gluconate transmembrane transporter activity"/>
    <property type="evidence" value="ECO:0007669"/>
    <property type="project" value="InterPro"/>
</dbReference>
<feature type="transmembrane region" description="Helical" evidence="1">
    <location>
        <begin position="139"/>
        <end position="159"/>
    </location>
</feature>
<evidence type="ECO:0000313" key="2">
    <source>
        <dbReference type="EMBL" id="PJE78211.1"/>
    </source>
</evidence>